<reference evidence="1 2" key="1">
    <citation type="submission" date="2016-10" db="EMBL/GenBank/DDBJ databases">
        <authorList>
            <person name="de Groot N.N."/>
        </authorList>
    </citation>
    <scope>NUCLEOTIDE SEQUENCE [LARGE SCALE GENOMIC DNA]</scope>
    <source>
        <strain evidence="1">1</strain>
    </source>
</reference>
<accession>A0A1G5SG19</accession>
<dbReference type="EMBL" id="FMWO01000057">
    <property type="protein sequence ID" value="SCZ86143.1"/>
    <property type="molecule type" value="Genomic_DNA"/>
</dbReference>
<evidence type="ECO:0000313" key="1">
    <source>
        <dbReference type="EMBL" id="SCZ86143.1"/>
    </source>
</evidence>
<proteinExistence type="predicted"/>
<name>A0A1G5SG19_9PROT</name>
<evidence type="ECO:0000313" key="2">
    <source>
        <dbReference type="Proteomes" id="UP000198729"/>
    </source>
</evidence>
<organism evidence="1 2">
    <name type="scientific">Nitrosomonas mobilis</name>
    <dbReference type="NCBI Taxonomy" id="51642"/>
    <lineage>
        <taxon>Bacteria</taxon>
        <taxon>Pseudomonadati</taxon>
        <taxon>Pseudomonadota</taxon>
        <taxon>Betaproteobacteria</taxon>
        <taxon>Nitrosomonadales</taxon>
        <taxon>Nitrosomonadaceae</taxon>
        <taxon>Nitrosomonas</taxon>
    </lineage>
</organism>
<sequence>MRCSADSRWGGYRKNKPPFPWVSNVLKAGSTVKHDDNLSKNDYIPVQLAQKVKNFAAFWRFRRKTPRGRGHPPDEED</sequence>
<gene>
    <name evidence="1" type="ORF">NSMM_490032</name>
</gene>
<keyword evidence="2" id="KW-1185">Reference proteome</keyword>
<dbReference type="Proteomes" id="UP000198729">
    <property type="component" value="Unassembled WGS sequence"/>
</dbReference>
<protein>
    <submittedName>
        <fullName evidence="1">Uncharacterized protein</fullName>
    </submittedName>
</protein>
<dbReference type="AlphaFoldDB" id="A0A1G5SG19"/>